<dbReference type="InterPro" id="IPR053018">
    <property type="entry name" value="Elsinochrome_Biosynth-Asso"/>
</dbReference>
<feature type="compositionally biased region" description="Polar residues" evidence="1">
    <location>
        <begin position="350"/>
        <end position="361"/>
    </location>
</feature>
<keyword evidence="2" id="KW-0472">Membrane</keyword>
<feature type="transmembrane region" description="Helical" evidence="2">
    <location>
        <begin position="95"/>
        <end position="115"/>
    </location>
</feature>
<feature type="transmembrane region" description="Helical" evidence="2">
    <location>
        <begin position="485"/>
        <end position="513"/>
    </location>
</feature>
<comment type="caution">
    <text evidence="3">The sequence shown here is derived from an EMBL/GenBank/DDBJ whole genome shotgun (WGS) entry which is preliminary data.</text>
</comment>
<feature type="transmembrane region" description="Helical" evidence="2">
    <location>
        <begin position="241"/>
        <end position="259"/>
    </location>
</feature>
<feature type="region of interest" description="Disordered" evidence="1">
    <location>
        <begin position="339"/>
        <end position="403"/>
    </location>
</feature>
<protein>
    <submittedName>
        <fullName evidence="3">Uncharacterized protein</fullName>
    </submittedName>
</protein>
<dbReference type="Proteomes" id="UP001281614">
    <property type="component" value="Unassembled WGS sequence"/>
</dbReference>
<dbReference type="AlphaFoldDB" id="A0AAD9YXK0"/>
<name>A0AAD9YXK0_COLKA</name>
<accession>A0AAD9YXK0</accession>
<feature type="transmembrane region" description="Helical" evidence="2">
    <location>
        <begin position="185"/>
        <end position="203"/>
    </location>
</feature>
<organism evidence="3 4">
    <name type="scientific">Colletotrichum kahawae</name>
    <name type="common">Coffee berry disease fungus</name>
    <dbReference type="NCBI Taxonomy" id="34407"/>
    <lineage>
        <taxon>Eukaryota</taxon>
        <taxon>Fungi</taxon>
        <taxon>Dikarya</taxon>
        <taxon>Ascomycota</taxon>
        <taxon>Pezizomycotina</taxon>
        <taxon>Sordariomycetes</taxon>
        <taxon>Hypocreomycetidae</taxon>
        <taxon>Glomerellales</taxon>
        <taxon>Glomerellaceae</taxon>
        <taxon>Colletotrichum</taxon>
        <taxon>Colletotrichum gloeosporioides species complex</taxon>
    </lineage>
</organism>
<feature type="transmembrane region" description="Helical" evidence="2">
    <location>
        <begin position="61"/>
        <end position="83"/>
    </location>
</feature>
<evidence type="ECO:0000256" key="2">
    <source>
        <dbReference type="SAM" id="Phobius"/>
    </source>
</evidence>
<gene>
    <name evidence="3" type="ORF">CKAH01_11582</name>
</gene>
<keyword evidence="2" id="KW-0812">Transmembrane</keyword>
<sequence length="616" mass="69335">MSPDWVAQCLDKPASFENTDIGGIGAILVLSDVQLLTGLGILVSGYINLVGNAITAYHWRILVYLVWFSNLTHTSSLTLLRGYLNYRPMERTCRLGLMFVLWGGLLAAFIPTWWFGWFSGDPTGLGAANARCFYSPAIAKNVTVWQVCQLESANATSPNFTAEECMKHTSYDDAWYMYSTGLAETSALTSMILIFLGFFMRLVKITSNFSSGMNTIFRTKPSNWLLRNMAKRTDNSTKGRFGRCFAYNFLVIEMTWYLFTKSYVNLVSSDLIDITQLVVSFTWGTIRIIRSRASVKVNENEWGFGQILPVFLLIGPLAGMLTPILANITTTLTNSVRSHSDSLDTHERSSLNSNVPNTTELSMIRDPINQRQSSNDQQLRSFQEDATASGYGSRTSVPEAGHLTSGELPLQLDARMLEASESHTNLIPLSNMEIETRASPSSLYDLLLWQRTNSLNHRRLEPQQLKTYLHSHHSQSKWMKQVNRLICAQLFVSIGFFILMVVVADAASLGVFYCLPQTLIMSPLNCLYFTAVDLFLGGNHILRKELFSFPLNFWGLLITQATPLLLLAYSVWSLIIFVSVPVVQLLILFILSLLLGLVYFQRGVRRWVETRGRAPE</sequence>
<proteinExistence type="predicted"/>
<feature type="transmembrane region" description="Helical" evidence="2">
    <location>
        <begin position="575"/>
        <end position="600"/>
    </location>
</feature>
<feature type="transmembrane region" description="Helical" evidence="2">
    <location>
        <begin position="519"/>
        <end position="537"/>
    </location>
</feature>
<evidence type="ECO:0000256" key="1">
    <source>
        <dbReference type="SAM" id="MobiDB-lite"/>
    </source>
</evidence>
<feature type="compositionally biased region" description="Basic and acidic residues" evidence="1">
    <location>
        <begin position="339"/>
        <end position="349"/>
    </location>
</feature>
<evidence type="ECO:0000313" key="3">
    <source>
        <dbReference type="EMBL" id="KAK2778808.1"/>
    </source>
</evidence>
<dbReference type="PANTHER" id="PTHR37577:SF1">
    <property type="entry name" value="INTEGRAL MEMBRANE PROTEIN"/>
    <property type="match status" value="1"/>
</dbReference>
<feature type="transmembrane region" description="Helical" evidence="2">
    <location>
        <begin position="549"/>
        <end position="569"/>
    </location>
</feature>
<dbReference type="EMBL" id="VYYT01000008">
    <property type="protein sequence ID" value="KAK2778808.1"/>
    <property type="molecule type" value="Genomic_DNA"/>
</dbReference>
<dbReference type="PANTHER" id="PTHR37577">
    <property type="entry name" value="INTEGRAL MEMBRANE PROTEIN"/>
    <property type="match status" value="1"/>
</dbReference>
<reference evidence="3" key="1">
    <citation type="submission" date="2023-02" db="EMBL/GenBank/DDBJ databases">
        <title>Colletotrichum kahawae CIFC_Que2 genome sequencing and assembly.</title>
        <authorList>
            <person name="Baroncelli R."/>
        </authorList>
    </citation>
    <scope>NUCLEOTIDE SEQUENCE</scope>
    <source>
        <strain evidence="3">CIFC_Que2</strain>
    </source>
</reference>
<keyword evidence="2" id="KW-1133">Transmembrane helix</keyword>
<feature type="compositionally biased region" description="Polar residues" evidence="1">
    <location>
        <begin position="369"/>
        <end position="396"/>
    </location>
</feature>
<feature type="transmembrane region" description="Helical" evidence="2">
    <location>
        <begin position="21"/>
        <end position="49"/>
    </location>
</feature>
<keyword evidence="4" id="KW-1185">Reference proteome</keyword>
<evidence type="ECO:0000313" key="4">
    <source>
        <dbReference type="Proteomes" id="UP001281614"/>
    </source>
</evidence>
<feature type="transmembrane region" description="Helical" evidence="2">
    <location>
        <begin position="307"/>
        <end position="328"/>
    </location>
</feature>